<gene>
    <name evidence="2" type="ORF">MON38_04400</name>
</gene>
<dbReference type="Proteomes" id="UP001139193">
    <property type="component" value="Unassembled WGS sequence"/>
</dbReference>
<protein>
    <submittedName>
        <fullName evidence="2">Uncharacterized protein</fullName>
    </submittedName>
</protein>
<reference evidence="2" key="1">
    <citation type="submission" date="2022-03" db="EMBL/GenBank/DDBJ databases">
        <title>Bacterial whole genome sequence for Hymenobacter sp. DH14.</title>
        <authorList>
            <person name="Le V."/>
        </authorList>
    </citation>
    <scope>NUCLEOTIDE SEQUENCE</scope>
    <source>
        <strain evidence="2">DH14</strain>
    </source>
</reference>
<dbReference type="EMBL" id="JALBGC010000001">
    <property type="protein sequence ID" value="MCI1186647.1"/>
    <property type="molecule type" value="Genomic_DNA"/>
</dbReference>
<keyword evidence="3" id="KW-1185">Reference proteome</keyword>
<evidence type="ECO:0000313" key="2">
    <source>
        <dbReference type="EMBL" id="MCI1186647.1"/>
    </source>
</evidence>
<sequence>MASTFARSFCALVVVAAGLSAHPVAAQMRDAETPTPRTWPVVLAQPLTDSGAALLQEVSAAVELLPEQITATRRVQTDAAEATAPAIARREIAVALTAAQLGRLRQWQAAHPQQAAQLGLPAQF</sequence>
<dbReference type="RefSeq" id="WP_241934916.1">
    <property type="nucleotide sequence ID" value="NZ_JALBGC010000001.1"/>
</dbReference>
<proteinExistence type="predicted"/>
<feature type="chain" id="PRO_5040850664" evidence="1">
    <location>
        <begin position="27"/>
        <end position="124"/>
    </location>
</feature>
<keyword evidence="1" id="KW-0732">Signal</keyword>
<dbReference type="AlphaFoldDB" id="A0A9X1VEG2"/>
<comment type="caution">
    <text evidence="2">The sequence shown here is derived from an EMBL/GenBank/DDBJ whole genome shotgun (WGS) entry which is preliminary data.</text>
</comment>
<feature type="signal peptide" evidence="1">
    <location>
        <begin position="1"/>
        <end position="26"/>
    </location>
</feature>
<organism evidence="2 3">
    <name type="scientific">Hymenobacter cyanobacteriorum</name>
    <dbReference type="NCBI Taxonomy" id="2926463"/>
    <lineage>
        <taxon>Bacteria</taxon>
        <taxon>Pseudomonadati</taxon>
        <taxon>Bacteroidota</taxon>
        <taxon>Cytophagia</taxon>
        <taxon>Cytophagales</taxon>
        <taxon>Hymenobacteraceae</taxon>
        <taxon>Hymenobacter</taxon>
    </lineage>
</organism>
<name>A0A9X1VEG2_9BACT</name>
<evidence type="ECO:0000256" key="1">
    <source>
        <dbReference type="SAM" id="SignalP"/>
    </source>
</evidence>
<evidence type="ECO:0000313" key="3">
    <source>
        <dbReference type="Proteomes" id="UP001139193"/>
    </source>
</evidence>
<accession>A0A9X1VEG2</accession>